<accession>A0A2S5GQC8</accession>
<dbReference type="AlphaFoldDB" id="A0A2S5GQC8"/>
<dbReference type="Pfam" id="PF16357">
    <property type="entry name" value="PepSY_TM_like_2"/>
    <property type="match status" value="1"/>
</dbReference>
<keyword evidence="1" id="KW-0472">Membrane</keyword>
<feature type="transmembrane region" description="Helical" evidence="1">
    <location>
        <begin position="158"/>
        <end position="177"/>
    </location>
</feature>
<comment type="caution">
    <text evidence="2">The sequence shown here is derived from an EMBL/GenBank/DDBJ whole genome shotgun (WGS) entry which is preliminary data.</text>
</comment>
<dbReference type="RefSeq" id="WP_046804738.1">
    <property type="nucleotide sequence ID" value="NZ_PREU01000007.1"/>
</dbReference>
<dbReference type="EMBL" id="PREU01000007">
    <property type="protein sequence ID" value="PPA75148.1"/>
    <property type="molecule type" value="Genomic_DNA"/>
</dbReference>
<evidence type="ECO:0008006" key="4">
    <source>
        <dbReference type="Google" id="ProtNLM"/>
    </source>
</evidence>
<proteinExistence type="predicted"/>
<keyword evidence="1" id="KW-0812">Transmembrane</keyword>
<evidence type="ECO:0000313" key="2">
    <source>
        <dbReference type="EMBL" id="PPA75148.1"/>
    </source>
</evidence>
<dbReference type="PANTHER" id="PTHR40115">
    <property type="entry name" value="INNER MEMBRANE PROTEIN WITH PEPSY TM HELIX"/>
    <property type="match status" value="1"/>
</dbReference>
<dbReference type="InterPro" id="IPR032307">
    <property type="entry name" value="PepSY_TM-like_2"/>
</dbReference>
<sequence>MDSQPTPRRRAYWLKTLHQWHWISSALCLLGMLLFAVTGLTLNNASHIESRAVVTSRQAQLPGPVLKQLTAPSGQKKAPLPAPVARWLDDTLDAGAAGKAAEWSADEVYLSLPRAGGDAWLSIDRASGDVEYERTDRGWVSYLNDLHKGRNTGLAWSWFLDIFAVACLVFSLTGLVLLKMHAGNRSATWPMVGLGVVIPVVLALLFIH</sequence>
<feature type="transmembrane region" description="Helical" evidence="1">
    <location>
        <begin position="20"/>
        <end position="42"/>
    </location>
</feature>
<dbReference type="OrthoDB" id="27171at2"/>
<dbReference type="Proteomes" id="UP000239990">
    <property type="component" value="Unassembled WGS sequence"/>
</dbReference>
<evidence type="ECO:0000256" key="1">
    <source>
        <dbReference type="SAM" id="Phobius"/>
    </source>
</evidence>
<organism evidence="2 3">
    <name type="scientific">Achromobacter spanius</name>
    <dbReference type="NCBI Taxonomy" id="217203"/>
    <lineage>
        <taxon>Bacteria</taxon>
        <taxon>Pseudomonadati</taxon>
        <taxon>Pseudomonadota</taxon>
        <taxon>Betaproteobacteria</taxon>
        <taxon>Burkholderiales</taxon>
        <taxon>Alcaligenaceae</taxon>
        <taxon>Achromobacter</taxon>
    </lineage>
</organism>
<reference evidence="2 3" key="1">
    <citation type="submission" date="2018-02" db="EMBL/GenBank/DDBJ databases">
        <title>Draft Genome of Achromobacter spanius stain 6.</title>
        <authorList>
            <person name="Gunasekera T.S."/>
            <person name="Radwan O."/>
            <person name="Ruiz O.N."/>
        </authorList>
    </citation>
    <scope>NUCLEOTIDE SEQUENCE [LARGE SCALE GENOMIC DNA]</scope>
    <source>
        <strain evidence="2 3">6</strain>
    </source>
</reference>
<feature type="transmembrane region" description="Helical" evidence="1">
    <location>
        <begin position="189"/>
        <end position="207"/>
    </location>
</feature>
<name>A0A2S5GQC8_9BURK</name>
<protein>
    <recommendedName>
        <fullName evidence="4">Peptidase</fullName>
    </recommendedName>
</protein>
<evidence type="ECO:0000313" key="3">
    <source>
        <dbReference type="Proteomes" id="UP000239990"/>
    </source>
</evidence>
<keyword evidence="1" id="KW-1133">Transmembrane helix</keyword>
<gene>
    <name evidence="2" type="ORF">C4E15_17595</name>
</gene>
<dbReference type="PANTHER" id="PTHR40115:SF1">
    <property type="entry name" value="INNER MEMBRANE PROTEIN WITH PEPSY TM HELIX"/>
    <property type="match status" value="1"/>
</dbReference>